<comment type="function">
    <text evidence="6">Required for the formation of N(7)-methylguanine at position 46 (m7G46) in tRNA. In the complex, it is required to stabilize and induce conformational changes of the catalytic subunit.</text>
</comment>
<keyword evidence="4 6" id="KW-0677">Repeat</keyword>
<dbReference type="InterPro" id="IPR015943">
    <property type="entry name" value="WD40/YVTN_repeat-like_dom_sf"/>
</dbReference>
<sequence length="379" mass="42853">MAHRVPFTKLTHQPNKANLLLSNGSHFLVVNTSTGEVTKEYPKDDNNKPTTQDLFRNVEFSKDGDRLATSGDDKEVRVYDTNNWELLSSRPAHKRVNALQFTKDASTVVVADKFGDVYCHPAKIVSEEKLEPIVGHVSMITDVILSDDEKYVITADRDEHIRVSRFPNGYNIENFCLGHTDVVTVIRLLPWDKNILLSAGGDNTICLWDFVKGTRIQSFNYQEHVKEYITTPVPETDHTENPLVSSVKFDTTSNTVALAFTKVPAIMLLEWNQDEKALQYKDMIHCDQKVLDISFDLDGRLWASLVPTADSDALMTLFTPTEGKYQAVSSDDALIKPINSTQVEMVDTLPDLFSLLGLRKYYEQFEEDDSGRIKKKKTG</sequence>
<dbReference type="OrthoDB" id="339900at2759"/>
<dbReference type="GO" id="GO:0005634">
    <property type="term" value="C:nucleus"/>
    <property type="evidence" value="ECO:0007669"/>
    <property type="project" value="UniProtKB-SubCell"/>
</dbReference>
<evidence type="ECO:0000256" key="6">
    <source>
        <dbReference type="HAMAP-Rule" id="MF_03056"/>
    </source>
</evidence>
<dbReference type="Proteomes" id="UP000193560">
    <property type="component" value="Unassembled WGS sequence"/>
</dbReference>
<comment type="similarity">
    <text evidence="6">Belongs to the WD repeat TRM82 family.</text>
</comment>
<dbReference type="EMBL" id="MCGE01000010">
    <property type="protein sequence ID" value="ORZ16915.1"/>
    <property type="molecule type" value="Genomic_DNA"/>
</dbReference>
<evidence type="ECO:0000256" key="4">
    <source>
        <dbReference type="ARBA" id="ARBA00022737"/>
    </source>
</evidence>
<name>A0A1X2IHP8_9FUNG</name>
<reference evidence="8 9" key="1">
    <citation type="submission" date="2016-07" db="EMBL/GenBank/DDBJ databases">
        <title>Pervasive Adenine N6-methylation of Active Genes in Fungi.</title>
        <authorList>
            <consortium name="DOE Joint Genome Institute"/>
            <person name="Mondo S.J."/>
            <person name="Dannebaum R.O."/>
            <person name="Kuo R.C."/>
            <person name="Labutti K."/>
            <person name="Haridas S."/>
            <person name="Kuo A."/>
            <person name="Salamov A."/>
            <person name="Ahrendt S.R."/>
            <person name="Lipzen A."/>
            <person name="Sullivan W."/>
            <person name="Andreopoulos W.B."/>
            <person name="Clum A."/>
            <person name="Lindquist E."/>
            <person name="Daum C."/>
            <person name="Ramamoorthy G.K."/>
            <person name="Gryganskyi A."/>
            <person name="Culley D."/>
            <person name="Magnuson J.K."/>
            <person name="James T.Y."/>
            <person name="O'Malley M.A."/>
            <person name="Stajich J.E."/>
            <person name="Spatafora J.W."/>
            <person name="Visel A."/>
            <person name="Grigoriev I.V."/>
        </authorList>
    </citation>
    <scope>NUCLEOTIDE SEQUENCE [LARGE SCALE GENOMIC DNA]</scope>
    <source>
        <strain evidence="8 9">NRRL 1336</strain>
    </source>
</reference>
<evidence type="ECO:0000256" key="5">
    <source>
        <dbReference type="ARBA" id="ARBA00023242"/>
    </source>
</evidence>
<dbReference type="STRING" id="90262.A0A1X2IHP8"/>
<comment type="pathway">
    <text evidence="6">tRNA modification; N(7)-methylguanine-tRNA biosynthesis.</text>
</comment>
<proteinExistence type="inferred from homology"/>
<dbReference type="Gene3D" id="2.130.10.10">
    <property type="entry name" value="YVTN repeat-like/Quinoprotein amine dehydrogenase"/>
    <property type="match status" value="2"/>
</dbReference>
<dbReference type="UniPathway" id="UPA00989"/>
<protein>
    <submittedName>
        <fullName evidence="8">WD40-repeat-containing domain protein</fullName>
    </submittedName>
</protein>
<comment type="caution">
    <text evidence="8">The sequence shown here is derived from an EMBL/GenBank/DDBJ whole genome shotgun (WGS) entry which is preliminary data.</text>
</comment>
<dbReference type="GO" id="GO:0043527">
    <property type="term" value="C:tRNA methyltransferase complex"/>
    <property type="evidence" value="ECO:0007669"/>
    <property type="project" value="TreeGrafter"/>
</dbReference>
<evidence type="ECO:0000256" key="2">
    <source>
        <dbReference type="ARBA" id="ARBA00022574"/>
    </source>
</evidence>
<feature type="repeat" description="WD" evidence="7">
    <location>
        <begin position="176"/>
        <end position="218"/>
    </location>
</feature>
<evidence type="ECO:0000256" key="3">
    <source>
        <dbReference type="ARBA" id="ARBA00022694"/>
    </source>
</evidence>
<organism evidence="8 9">
    <name type="scientific">Absidia repens</name>
    <dbReference type="NCBI Taxonomy" id="90262"/>
    <lineage>
        <taxon>Eukaryota</taxon>
        <taxon>Fungi</taxon>
        <taxon>Fungi incertae sedis</taxon>
        <taxon>Mucoromycota</taxon>
        <taxon>Mucoromycotina</taxon>
        <taxon>Mucoromycetes</taxon>
        <taxon>Mucorales</taxon>
        <taxon>Cunninghamellaceae</taxon>
        <taxon>Absidia</taxon>
    </lineage>
</organism>
<keyword evidence="2 6" id="KW-0853">WD repeat</keyword>
<dbReference type="InterPro" id="IPR028884">
    <property type="entry name" value="Trm82"/>
</dbReference>
<dbReference type="PANTHER" id="PTHR16288">
    <property type="entry name" value="WD40 REPEAT PROTEIN 4"/>
    <property type="match status" value="1"/>
</dbReference>
<dbReference type="HAMAP" id="MF_03056">
    <property type="entry name" value="TRM82"/>
    <property type="match status" value="1"/>
</dbReference>
<accession>A0A1X2IHP8</accession>
<dbReference type="SUPFAM" id="SSF50978">
    <property type="entry name" value="WD40 repeat-like"/>
    <property type="match status" value="1"/>
</dbReference>
<dbReference type="GO" id="GO:0005829">
    <property type="term" value="C:cytosol"/>
    <property type="evidence" value="ECO:0007669"/>
    <property type="project" value="TreeGrafter"/>
</dbReference>
<dbReference type="Pfam" id="PF00400">
    <property type="entry name" value="WD40"/>
    <property type="match status" value="3"/>
</dbReference>
<dbReference type="PANTHER" id="PTHR16288:SF0">
    <property type="entry name" value="TRNA (GUANINE-N(7)-)-METHYLTRANSFERASE NON-CATALYTIC SUBUNIT WDR4"/>
    <property type="match status" value="1"/>
</dbReference>
<dbReference type="SMART" id="SM00320">
    <property type="entry name" value="WD40"/>
    <property type="match status" value="4"/>
</dbReference>
<comment type="subcellular location">
    <subcellularLocation>
        <location evidence="1 6">Nucleus</location>
    </subcellularLocation>
</comment>
<keyword evidence="3 6" id="KW-0819">tRNA processing</keyword>
<evidence type="ECO:0000256" key="1">
    <source>
        <dbReference type="ARBA" id="ARBA00004123"/>
    </source>
</evidence>
<gene>
    <name evidence="8" type="ORF">BCR42DRAFT_413499</name>
</gene>
<evidence type="ECO:0000313" key="9">
    <source>
        <dbReference type="Proteomes" id="UP000193560"/>
    </source>
</evidence>
<dbReference type="PROSITE" id="PS50082">
    <property type="entry name" value="WD_REPEATS_2"/>
    <property type="match status" value="2"/>
</dbReference>
<dbReference type="AlphaFoldDB" id="A0A1X2IHP8"/>
<dbReference type="InterPro" id="IPR001680">
    <property type="entry name" value="WD40_rpt"/>
</dbReference>
<keyword evidence="9" id="KW-1185">Reference proteome</keyword>
<dbReference type="GO" id="GO:0106004">
    <property type="term" value="P:tRNA (guanine-N7)-methylation"/>
    <property type="evidence" value="ECO:0007669"/>
    <property type="project" value="UniProtKB-UniRule"/>
</dbReference>
<dbReference type="InterPro" id="IPR036322">
    <property type="entry name" value="WD40_repeat_dom_sf"/>
</dbReference>
<feature type="repeat" description="WD" evidence="7">
    <location>
        <begin position="58"/>
        <end position="89"/>
    </location>
</feature>
<keyword evidence="5 6" id="KW-0539">Nucleus</keyword>
<evidence type="ECO:0000313" key="8">
    <source>
        <dbReference type="EMBL" id="ORZ16915.1"/>
    </source>
</evidence>
<evidence type="ECO:0000256" key="7">
    <source>
        <dbReference type="PROSITE-ProRule" id="PRU00221"/>
    </source>
</evidence>